<evidence type="ECO:0000313" key="3">
    <source>
        <dbReference type="Proteomes" id="UP000235371"/>
    </source>
</evidence>
<dbReference type="Pfam" id="PF00107">
    <property type="entry name" value="ADH_zinc_N"/>
    <property type="match status" value="1"/>
</dbReference>
<dbReference type="InterPro" id="IPR052711">
    <property type="entry name" value="Zinc_ADH-like"/>
</dbReference>
<dbReference type="STRING" id="1095630.A0A2J6TIY4"/>
<dbReference type="SMART" id="SM00829">
    <property type="entry name" value="PKS_ER"/>
    <property type="match status" value="1"/>
</dbReference>
<dbReference type="RefSeq" id="XP_024739852.1">
    <property type="nucleotide sequence ID" value="XM_024874300.1"/>
</dbReference>
<dbReference type="GeneID" id="36582380"/>
<dbReference type="InterPro" id="IPR020843">
    <property type="entry name" value="ER"/>
</dbReference>
<dbReference type="Gene3D" id="3.90.180.10">
    <property type="entry name" value="Medium-chain alcohol dehydrogenases, catalytic domain"/>
    <property type="match status" value="1"/>
</dbReference>
<protein>
    <submittedName>
        <fullName evidence="2">NAD(P)-binding protein</fullName>
    </submittedName>
</protein>
<dbReference type="Proteomes" id="UP000235371">
    <property type="component" value="Unassembled WGS sequence"/>
</dbReference>
<dbReference type="Pfam" id="PF08240">
    <property type="entry name" value="ADH_N"/>
    <property type="match status" value="1"/>
</dbReference>
<accession>A0A2J6TIY4</accession>
<dbReference type="InterPro" id="IPR013149">
    <property type="entry name" value="ADH-like_C"/>
</dbReference>
<dbReference type="AlphaFoldDB" id="A0A2J6TIY4"/>
<dbReference type="InterPro" id="IPR011032">
    <property type="entry name" value="GroES-like_sf"/>
</dbReference>
<evidence type="ECO:0000259" key="1">
    <source>
        <dbReference type="SMART" id="SM00829"/>
    </source>
</evidence>
<dbReference type="InterPro" id="IPR013154">
    <property type="entry name" value="ADH-like_N"/>
</dbReference>
<feature type="domain" description="Enoyl reductase (ER)" evidence="1">
    <location>
        <begin position="25"/>
        <end position="352"/>
    </location>
</feature>
<dbReference type="PANTHER" id="PTHR45033:SF2">
    <property type="entry name" value="ZINC-TYPE ALCOHOL DEHYDROGENASE-LIKE PROTEIN C1773.06C"/>
    <property type="match status" value="1"/>
</dbReference>
<evidence type="ECO:0000313" key="2">
    <source>
        <dbReference type="EMBL" id="PMD62948.1"/>
    </source>
</evidence>
<dbReference type="SUPFAM" id="SSF50129">
    <property type="entry name" value="GroES-like"/>
    <property type="match status" value="1"/>
</dbReference>
<dbReference type="GO" id="GO:0016491">
    <property type="term" value="F:oxidoreductase activity"/>
    <property type="evidence" value="ECO:0007669"/>
    <property type="project" value="InterPro"/>
</dbReference>
<name>A0A2J6TIY4_9HELO</name>
<dbReference type="Gene3D" id="3.40.50.720">
    <property type="entry name" value="NAD(P)-binding Rossmann-like Domain"/>
    <property type="match status" value="1"/>
</dbReference>
<dbReference type="PANTHER" id="PTHR45033">
    <property type="match status" value="1"/>
</dbReference>
<dbReference type="CDD" id="cd08276">
    <property type="entry name" value="MDR7"/>
    <property type="match status" value="1"/>
</dbReference>
<dbReference type="EMBL" id="KZ613783">
    <property type="protein sequence ID" value="PMD62948.1"/>
    <property type="molecule type" value="Genomic_DNA"/>
</dbReference>
<gene>
    <name evidence="2" type="ORF">K444DRAFT_523602</name>
</gene>
<dbReference type="InParanoid" id="A0A2J6TIY4"/>
<dbReference type="OrthoDB" id="9930022at2759"/>
<keyword evidence="3" id="KW-1185">Reference proteome</keyword>
<sequence length="355" mass="37801">MALNGNTSTAIPKTMKAWSVEGTNGFDSLTFHAEAPLPKPSDYEVLVKFHAVSLNYRDLLIPKGQYPFPCSPSMTPLSDGSGTILQCGPKVTRFAPGDKVCTLFHQSHLGGPLSPPHLASGLGSAVHGTLRQYGTFNENGLVSMPGNLGFREAASLSCAGVTAWNALYGVEGKQVKPGNWVLTMGTGGVSCLAVQFAKAAGAKVISTTSNPWKVDLLRKLGADHVINYREIDNWGEEAKRITGGGGVDFVVEVGGPSTFAQSLKSVKIGGCVTAIGFVGGPVAGASFLDILGALCTVRSILVGSRDMFEEMNRAIERANIKPHVDENHFTLEQAKEAYEYMWTQKHFGKVVISID</sequence>
<reference evidence="2 3" key="1">
    <citation type="submission" date="2016-04" db="EMBL/GenBank/DDBJ databases">
        <title>A degradative enzymes factory behind the ericoid mycorrhizal symbiosis.</title>
        <authorList>
            <consortium name="DOE Joint Genome Institute"/>
            <person name="Martino E."/>
            <person name="Morin E."/>
            <person name="Grelet G."/>
            <person name="Kuo A."/>
            <person name="Kohler A."/>
            <person name="Daghino S."/>
            <person name="Barry K."/>
            <person name="Choi C."/>
            <person name="Cichocki N."/>
            <person name="Clum A."/>
            <person name="Copeland A."/>
            <person name="Hainaut M."/>
            <person name="Haridas S."/>
            <person name="Labutti K."/>
            <person name="Lindquist E."/>
            <person name="Lipzen A."/>
            <person name="Khouja H.-R."/>
            <person name="Murat C."/>
            <person name="Ohm R."/>
            <person name="Olson A."/>
            <person name="Spatafora J."/>
            <person name="Veneault-Fourrey C."/>
            <person name="Henrissat B."/>
            <person name="Grigoriev I."/>
            <person name="Martin F."/>
            <person name="Perotto S."/>
        </authorList>
    </citation>
    <scope>NUCLEOTIDE SEQUENCE [LARGE SCALE GENOMIC DNA]</scope>
    <source>
        <strain evidence="2 3">E</strain>
    </source>
</reference>
<proteinExistence type="predicted"/>
<organism evidence="2 3">
    <name type="scientific">Hyaloscypha bicolor E</name>
    <dbReference type="NCBI Taxonomy" id="1095630"/>
    <lineage>
        <taxon>Eukaryota</taxon>
        <taxon>Fungi</taxon>
        <taxon>Dikarya</taxon>
        <taxon>Ascomycota</taxon>
        <taxon>Pezizomycotina</taxon>
        <taxon>Leotiomycetes</taxon>
        <taxon>Helotiales</taxon>
        <taxon>Hyaloscyphaceae</taxon>
        <taxon>Hyaloscypha</taxon>
        <taxon>Hyaloscypha bicolor</taxon>
    </lineage>
</organism>
<dbReference type="SUPFAM" id="SSF51735">
    <property type="entry name" value="NAD(P)-binding Rossmann-fold domains"/>
    <property type="match status" value="1"/>
</dbReference>
<dbReference type="InterPro" id="IPR036291">
    <property type="entry name" value="NAD(P)-bd_dom_sf"/>
</dbReference>